<evidence type="ECO:0000313" key="12">
    <source>
        <dbReference type="Proteomes" id="UP000419743"/>
    </source>
</evidence>
<dbReference type="InterPro" id="IPR015262">
    <property type="entry name" value="tRNA_Ile_lys_synt_subst-bd"/>
</dbReference>
<evidence type="ECO:0000313" key="11">
    <source>
        <dbReference type="EMBL" id="VZO36429.1"/>
    </source>
</evidence>
<sequence>MPRLDPAVAAVRAAVRTFLQDRLDDGTLAPGGLILVACSGGADSLALAAATAFVAPRLGVRAGAVSVDHGLQDGSRAVSERAGAVCAGLGLVPAEVFGPDGAGAAGGGARGAAGEGPEGAARVLRYDLLGAAAAGHGAVGVLLGHTRADQAETVLLGLARGSGTRALAGMAPIRGTFWRPLLGVGREQTRRACDVLGLAAWEDPTNAADGPLRTAAGAALPRAAVRERVLPELARALGPGVEVALARTADLARDDADLLDELARQLLERARTATGTAAGDQAGAPTRRATGRGTGPLTGTDTVDDRAAAEPAAAAVVLDVSVLVSAHPALRRRALRSAAVEAGADGGALARVHVQGLDALLTDWHGQGPIHLPGPTEAVRRYGRLFLRAPEASARAAAPDDPHGPTAPHRHSDNRES</sequence>
<gene>
    <name evidence="7 11" type="primary">tilS</name>
    <name evidence="11" type="ORF">HALOF300_01635</name>
</gene>
<dbReference type="GO" id="GO:0005737">
    <property type="term" value="C:cytoplasm"/>
    <property type="evidence" value="ECO:0007669"/>
    <property type="project" value="UniProtKB-SubCell"/>
</dbReference>
<organism evidence="11 12">
    <name type="scientific">Occultella aeris</name>
    <dbReference type="NCBI Taxonomy" id="2761496"/>
    <lineage>
        <taxon>Bacteria</taxon>
        <taxon>Bacillati</taxon>
        <taxon>Actinomycetota</taxon>
        <taxon>Actinomycetes</taxon>
        <taxon>Micrococcales</taxon>
        <taxon>Ruaniaceae</taxon>
        <taxon>Occultella</taxon>
    </lineage>
</organism>
<evidence type="ECO:0000256" key="2">
    <source>
        <dbReference type="ARBA" id="ARBA00022598"/>
    </source>
</evidence>
<evidence type="ECO:0000256" key="5">
    <source>
        <dbReference type="ARBA" id="ARBA00022840"/>
    </source>
</evidence>
<dbReference type="AlphaFoldDB" id="A0A7M4DHN6"/>
<keyword evidence="5 7" id="KW-0067">ATP-binding</keyword>
<keyword evidence="1 7" id="KW-0963">Cytoplasm</keyword>
<keyword evidence="2 7" id="KW-0436">Ligase</keyword>
<reference evidence="11 12" key="1">
    <citation type="submission" date="2019-11" db="EMBL/GenBank/DDBJ databases">
        <authorList>
            <person name="Criscuolo A."/>
        </authorList>
    </citation>
    <scope>NUCLEOTIDE SEQUENCE [LARGE SCALE GENOMIC DNA]</scope>
    <source>
        <strain evidence="11">CIP111667</strain>
    </source>
</reference>
<dbReference type="GO" id="GO:0032267">
    <property type="term" value="F:tRNA(Ile)-lysidine synthase activity"/>
    <property type="evidence" value="ECO:0007669"/>
    <property type="project" value="UniProtKB-EC"/>
</dbReference>
<dbReference type="Proteomes" id="UP000419743">
    <property type="component" value="Unassembled WGS sequence"/>
</dbReference>
<comment type="domain">
    <text evidence="7">The N-terminal region contains the highly conserved SGGXDS motif, predicted to be a P-loop motif involved in ATP binding.</text>
</comment>
<dbReference type="PANTHER" id="PTHR43033">
    <property type="entry name" value="TRNA(ILE)-LYSIDINE SYNTHASE-RELATED"/>
    <property type="match status" value="1"/>
</dbReference>
<feature type="domain" description="tRNA(Ile)-lysidine/2-thiocytidine synthase N-terminal" evidence="9">
    <location>
        <begin position="34"/>
        <end position="209"/>
    </location>
</feature>
<evidence type="ECO:0000256" key="1">
    <source>
        <dbReference type="ARBA" id="ARBA00022490"/>
    </source>
</evidence>
<feature type="domain" description="tRNA(Ile)-lysidine synthase substrate-binding" evidence="10">
    <location>
        <begin position="318"/>
        <end position="386"/>
    </location>
</feature>
<dbReference type="InterPro" id="IPR012094">
    <property type="entry name" value="tRNA_Ile_lys_synt"/>
</dbReference>
<dbReference type="InterPro" id="IPR011063">
    <property type="entry name" value="TilS/TtcA_N"/>
</dbReference>
<comment type="catalytic activity">
    <reaction evidence="6 7">
        <text>cytidine(34) in tRNA(Ile2) + L-lysine + ATP = lysidine(34) in tRNA(Ile2) + AMP + diphosphate + H(+)</text>
        <dbReference type="Rhea" id="RHEA:43744"/>
        <dbReference type="Rhea" id="RHEA-COMP:10625"/>
        <dbReference type="Rhea" id="RHEA-COMP:10670"/>
        <dbReference type="ChEBI" id="CHEBI:15378"/>
        <dbReference type="ChEBI" id="CHEBI:30616"/>
        <dbReference type="ChEBI" id="CHEBI:32551"/>
        <dbReference type="ChEBI" id="CHEBI:33019"/>
        <dbReference type="ChEBI" id="CHEBI:82748"/>
        <dbReference type="ChEBI" id="CHEBI:83665"/>
        <dbReference type="ChEBI" id="CHEBI:456215"/>
        <dbReference type="EC" id="6.3.4.19"/>
    </reaction>
</comment>
<comment type="function">
    <text evidence="7">Ligates lysine onto the cytidine present at position 34 of the AUA codon-specific tRNA(Ile) that contains the anticodon CAU, in an ATP-dependent manner. Cytidine is converted to lysidine, thus changing the amino acid specificity of the tRNA from methionine to isoleucine.</text>
</comment>
<keyword evidence="3 7" id="KW-0819">tRNA processing</keyword>
<name>A0A7M4DHN6_9MICO</name>
<feature type="binding site" evidence="7">
    <location>
        <begin position="39"/>
        <end position="44"/>
    </location>
    <ligand>
        <name>ATP</name>
        <dbReference type="ChEBI" id="CHEBI:30616"/>
    </ligand>
</feature>
<dbReference type="EMBL" id="CACRYJ010000022">
    <property type="protein sequence ID" value="VZO36429.1"/>
    <property type="molecule type" value="Genomic_DNA"/>
</dbReference>
<dbReference type="Pfam" id="PF01171">
    <property type="entry name" value="ATP_bind_3"/>
    <property type="match status" value="1"/>
</dbReference>
<protein>
    <recommendedName>
        <fullName evidence="7">tRNA(Ile)-lysidine synthase</fullName>
        <ecNumber evidence="7">6.3.4.19</ecNumber>
    </recommendedName>
    <alternativeName>
        <fullName evidence="7">tRNA(Ile)-2-lysyl-cytidine synthase</fullName>
    </alternativeName>
    <alternativeName>
        <fullName evidence="7">tRNA(Ile)-lysidine synthetase</fullName>
    </alternativeName>
</protein>
<keyword evidence="4 7" id="KW-0547">Nucleotide-binding</keyword>
<evidence type="ECO:0000256" key="4">
    <source>
        <dbReference type="ARBA" id="ARBA00022741"/>
    </source>
</evidence>
<dbReference type="PANTHER" id="PTHR43033:SF1">
    <property type="entry name" value="TRNA(ILE)-LYSIDINE SYNTHASE-RELATED"/>
    <property type="match status" value="1"/>
</dbReference>
<comment type="similarity">
    <text evidence="7">Belongs to the tRNA(Ile)-lysidine synthase family.</text>
</comment>
<dbReference type="Gene3D" id="3.40.50.620">
    <property type="entry name" value="HUPs"/>
    <property type="match status" value="1"/>
</dbReference>
<keyword evidence="12" id="KW-1185">Reference proteome</keyword>
<comment type="caution">
    <text evidence="11">The sequence shown here is derived from an EMBL/GenBank/DDBJ whole genome shotgun (WGS) entry which is preliminary data.</text>
</comment>
<dbReference type="CDD" id="cd01992">
    <property type="entry name" value="TilS_N"/>
    <property type="match status" value="1"/>
</dbReference>
<evidence type="ECO:0000256" key="6">
    <source>
        <dbReference type="ARBA" id="ARBA00048539"/>
    </source>
</evidence>
<dbReference type="RefSeq" id="WP_156740454.1">
    <property type="nucleotide sequence ID" value="NZ_CACRYJ010000022.1"/>
</dbReference>
<evidence type="ECO:0000259" key="10">
    <source>
        <dbReference type="Pfam" id="PF09179"/>
    </source>
</evidence>
<evidence type="ECO:0000256" key="3">
    <source>
        <dbReference type="ARBA" id="ARBA00022694"/>
    </source>
</evidence>
<evidence type="ECO:0000256" key="8">
    <source>
        <dbReference type="SAM" id="MobiDB-lite"/>
    </source>
</evidence>
<dbReference type="InterPro" id="IPR012795">
    <property type="entry name" value="tRNA_Ile_lys_synt_N"/>
</dbReference>
<comment type="subcellular location">
    <subcellularLocation>
        <location evidence="7">Cytoplasm</location>
    </subcellularLocation>
</comment>
<dbReference type="InterPro" id="IPR014729">
    <property type="entry name" value="Rossmann-like_a/b/a_fold"/>
</dbReference>
<proteinExistence type="inferred from homology"/>
<dbReference type="Pfam" id="PF09179">
    <property type="entry name" value="TilS"/>
    <property type="match status" value="1"/>
</dbReference>
<dbReference type="GO" id="GO:0005524">
    <property type="term" value="F:ATP binding"/>
    <property type="evidence" value="ECO:0007669"/>
    <property type="project" value="UniProtKB-UniRule"/>
</dbReference>
<evidence type="ECO:0000256" key="7">
    <source>
        <dbReference type="HAMAP-Rule" id="MF_01161"/>
    </source>
</evidence>
<dbReference type="NCBIfam" id="TIGR02432">
    <property type="entry name" value="lysidine_TilS_N"/>
    <property type="match status" value="1"/>
</dbReference>
<dbReference type="SUPFAM" id="SSF82829">
    <property type="entry name" value="MesJ substrate recognition domain-like"/>
    <property type="match status" value="1"/>
</dbReference>
<dbReference type="GO" id="GO:0006400">
    <property type="term" value="P:tRNA modification"/>
    <property type="evidence" value="ECO:0007669"/>
    <property type="project" value="UniProtKB-UniRule"/>
</dbReference>
<feature type="region of interest" description="Disordered" evidence="8">
    <location>
        <begin position="390"/>
        <end position="417"/>
    </location>
</feature>
<dbReference type="SUPFAM" id="SSF52402">
    <property type="entry name" value="Adenine nucleotide alpha hydrolases-like"/>
    <property type="match status" value="1"/>
</dbReference>
<feature type="compositionally biased region" description="Low complexity" evidence="8">
    <location>
        <begin position="272"/>
        <end position="284"/>
    </location>
</feature>
<dbReference type="HAMAP" id="MF_01161">
    <property type="entry name" value="tRNA_Ile_lys_synt"/>
    <property type="match status" value="1"/>
</dbReference>
<dbReference type="EC" id="6.3.4.19" evidence="7"/>
<evidence type="ECO:0000259" key="9">
    <source>
        <dbReference type="Pfam" id="PF01171"/>
    </source>
</evidence>
<accession>A0A7M4DHN6</accession>
<feature type="region of interest" description="Disordered" evidence="8">
    <location>
        <begin position="272"/>
        <end position="303"/>
    </location>
</feature>